<dbReference type="Gene3D" id="1.10.10.10">
    <property type="entry name" value="Winged helix-like DNA-binding domain superfamily/Winged helix DNA-binding domain"/>
    <property type="match status" value="1"/>
</dbReference>
<dbReference type="Gene3D" id="3.40.190.290">
    <property type="match status" value="1"/>
</dbReference>
<dbReference type="InterPro" id="IPR000847">
    <property type="entry name" value="LysR_HTH_N"/>
</dbReference>
<organism evidence="1 2">
    <name type="scientific">Aliikangiella maris</name>
    <dbReference type="NCBI Taxonomy" id="3162458"/>
    <lineage>
        <taxon>Bacteria</taxon>
        <taxon>Pseudomonadati</taxon>
        <taxon>Pseudomonadota</taxon>
        <taxon>Gammaproteobacteria</taxon>
        <taxon>Oceanospirillales</taxon>
        <taxon>Pleioneaceae</taxon>
        <taxon>Aliikangiella</taxon>
    </lineage>
</organism>
<accession>A0ABV2BUV1</accession>
<protein>
    <submittedName>
        <fullName evidence="1">LysR family transcriptional regulator</fullName>
    </submittedName>
</protein>
<dbReference type="PANTHER" id="PTHR30537">
    <property type="entry name" value="HTH-TYPE TRANSCRIPTIONAL REGULATOR"/>
    <property type="match status" value="1"/>
</dbReference>
<dbReference type="PANTHER" id="PTHR30537:SF3">
    <property type="entry name" value="TRANSCRIPTIONAL REGULATORY PROTEIN"/>
    <property type="match status" value="1"/>
</dbReference>
<dbReference type="SUPFAM" id="SSF46785">
    <property type="entry name" value="Winged helix' DNA-binding domain"/>
    <property type="match status" value="1"/>
</dbReference>
<name>A0ABV2BUV1_9GAMM</name>
<dbReference type="InterPro" id="IPR005119">
    <property type="entry name" value="LysR_subst-bd"/>
</dbReference>
<reference evidence="1 2" key="1">
    <citation type="submission" date="2024-06" db="EMBL/GenBank/DDBJ databases">
        <authorList>
            <person name="Li F."/>
        </authorList>
    </citation>
    <scope>NUCLEOTIDE SEQUENCE [LARGE SCALE GENOMIC DNA]</scope>
    <source>
        <strain evidence="1 2">GXAS 311</strain>
    </source>
</reference>
<proteinExistence type="predicted"/>
<dbReference type="Pfam" id="PF03466">
    <property type="entry name" value="LysR_substrate"/>
    <property type="match status" value="1"/>
</dbReference>
<evidence type="ECO:0000313" key="1">
    <source>
        <dbReference type="EMBL" id="MET1255548.1"/>
    </source>
</evidence>
<dbReference type="EMBL" id="JBEVCJ010000011">
    <property type="protein sequence ID" value="MET1255548.1"/>
    <property type="molecule type" value="Genomic_DNA"/>
</dbReference>
<dbReference type="PROSITE" id="PS50931">
    <property type="entry name" value="HTH_LYSR"/>
    <property type="match status" value="1"/>
</dbReference>
<keyword evidence="2" id="KW-1185">Reference proteome</keyword>
<dbReference type="InterPro" id="IPR058163">
    <property type="entry name" value="LysR-type_TF_proteobact-type"/>
</dbReference>
<dbReference type="SUPFAM" id="SSF53850">
    <property type="entry name" value="Periplasmic binding protein-like II"/>
    <property type="match status" value="1"/>
</dbReference>
<dbReference type="Pfam" id="PF00126">
    <property type="entry name" value="HTH_1"/>
    <property type="match status" value="1"/>
</dbReference>
<gene>
    <name evidence="1" type="ORF">ABVT43_10450</name>
</gene>
<dbReference type="InterPro" id="IPR036390">
    <property type="entry name" value="WH_DNA-bd_sf"/>
</dbReference>
<sequence length="295" mass="33837">MKNINWEDLKLVYYVALAGSLTKAASNLNINYSTVIRHINRVETKLGCKLFIRHQRGYQLTDAGRVLLSEMPSIEGAFRRLHEKLLPDQETLEGTIKISTLSEYSSILHPLLQRSLELYPQLKIMVDVNDEVDYIESGLAHISIRAGKVPETGDLVFKQIYPLAFSYYASQEYIARKGLPENETQFNHHLWVMPSGRKRKISFVKPLLNFIDDKMISYQSNNFIDIQSAICHGLGIGPVDVSKAKTLPQLTRLNAIKEVADNSLWFVFHKDLRDDRKVRALWDLFKQFNVAVKTT</sequence>
<dbReference type="Proteomes" id="UP001548189">
    <property type="component" value="Unassembled WGS sequence"/>
</dbReference>
<evidence type="ECO:0000313" key="2">
    <source>
        <dbReference type="Proteomes" id="UP001548189"/>
    </source>
</evidence>
<comment type="caution">
    <text evidence="1">The sequence shown here is derived from an EMBL/GenBank/DDBJ whole genome shotgun (WGS) entry which is preliminary data.</text>
</comment>
<dbReference type="InterPro" id="IPR036388">
    <property type="entry name" value="WH-like_DNA-bd_sf"/>
</dbReference>